<protein>
    <recommendedName>
        <fullName evidence="4">DUF4625 domain-containing protein</fullName>
    </recommendedName>
</protein>
<dbReference type="OrthoDB" id="893802at2"/>
<gene>
    <name evidence="2" type="ORF">FGF67_16385</name>
</gene>
<dbReference type="Proteomes" id="UP000308713">
    <property type="component" value="Unassembled WGS sequence"/>
</dbReference>
<feature type="chain" id="PRO_5022927310" description="DUF4625 domain-containing protein" evidence="1">
    <location>
        <begin position="24"/>
        <end position="140"/>
    </location>
</feature>
<accession>A0A5C4SCD2</accession>
<keyword evidence="3" id="KW-1185">Reference proteome</keyword>
<comment type="caution">
    <text evidence="2">The sequence shown here is derived from an EMBL/GenBank/DDBJ whole genome shotgun (WGS) entry which is preliminary data.</text>
</comment>
<reference evidence="2 3" key="1">
    <citation type="submission" date="2019-05" db="EMBL/GenBank/DDBJ databases">
        <title>Tamlana fucoidanivorans sp. nov., isolated from the surface of algae collected from Fujian province in China.</title>
        <authorList>
            <person name="Li J."/>
        </authorList>
    </citation>
    <scope>NUCLEOTIDE SEQUENCE [LARGE SCALE GENOMIC DNA]</scope>
    <source>
        <strain evidence="2 3">CW2-9</strain>
    </source>
</reference>
<name>A0A5C4SCD2_9FLAO</name>
<dbReference type="EMBL" id="VDCS01000025">
    <property type="protein sequence ID" value="TNJ41217.1"/>
    <property type="molecule type" value="Genomic_DNA"/>
</dbReference>
<dbReference type="AlphaFoldDB" id="A0A5C4SCD2"/>
<sequence>MKTFKYLAIIVVTLMVTATSCSDDDDTHAFHLEKGIVLTAEVPEEFVHGNRYIITGTVALPNSCYFYYDQYEYLYDGTSRLIYPIVHVDDDVACADVFKEATFSIPVEALQKETYTFKFYQGEDAEGEAQFLILEVPVVE</sequence>
<keyword evidence="1" id="KW-0732">Signal</keyword>
<evidence type="ECO:0000313" key="3">
    <source>
        <dbReference type="Proteomes" id="UP000308713"/>
    </source>
</evidence>
<proteinExistence type="predicted"/>
<dbReference type="PROSITE" id="PS51257">
    <property type="entry name" value="PROKAR_LIPOPROTEIN"/>
    <property type="match status" value="1"/>
</dbReference>
<evidence type="ECO:0000256" key="1">
    <source>
        <dbReference type="SAM" id="SignalP"/>
    </source>
</evidence>
<evidence type="ECO:0008006" key="4">
    <source>
        <dbReference type="Google" id="ProtNLM"/>
    </source>
</evidence>
<evidence type="ECO:0000313" key="2">
    <source>
        <dbReference type="EMBL" id="TNJ41217.1"/>
    </source>
</evidence>
<organism evidence="2 3">
    <name type="scientific">Allotamlana fucoidanivorans</name>
    <dbReference type="NCBI Taxonomy" id="2583814"/>
    <lineage>
        <taxon>Bacteria</taxon>
        <taxon>Pseudomonadati</taxon>
        <taxon>Bacteroidota</taxon>
        <taxon>Flavobacteriia</taxon>
        <taxon>Flavobacteriales</taxon>
        <taxon>Flavobacteriaceae</taxon>
        <taxon>Allotamlana</taxon>
    </lineage>
</organism>
<dbReference type="RefSeq" id="WP_139698843.1">
    <property type="nucleotide sequence ID" value="NZ_CP074074.1"/>
</dbReference>
<feature type="signal peptide" evidence="1">
    <location>
        <begin position="1"/>
        <end position="23"/>
    </location>
</feature>